<keyword evidence="3" id="KW-1185">Reference proteome</keyword>
<evidence type="ECO:0000256" key="1">
    <source>
        <dbReference type="SAM" id="SignalP"/>
    </source>
</evidence>
<name>A0A517Z5M6_9PLAN</name>
<accession>A0A517Z5M6</accession>
<feature type="signal peptide" evidence="1">
    <location>
        <begin position="1"/>
        <end position="37"/>
    </location>
</feature>
<dbReference type="AlphaFoldDB" id="A0A517Z5M6"/>
<dbReference type="RefSeq" id="WP_145368800.1">
    <property type="nucleotide sequence ID" value="NZ_CP036275.1"/>
</dbReference>
<dbReference type="KEGG" id="mri:Mal4_20680"/>
<dbReference type="OrthoDB" id="207889at2"/>
<feature type="chain" id="PRO_5021875101" evidence="1">
    <location>
        <begin position="38"/>
        <end position="581"/>
    </location>
</feature>
<reference evidence="2 3" key="1">
    <citation type="submission" date="2019-02" db="EMBL/GenBank/DDBJ databases">
        <title>Deep-cultivation of Planctomycetes and their phenomic and genomic characterization uncovers novel biology.</title>
        <authorList>
            <person name="Wiegand S."/>
            <person name="Jogler M."/>
            <person name="Boedeker C."/>
            <person name="Pinto D."/>
            <person name="Vollmers J."/>
            <person name="Rivas-Marin E."/>
            <person name="Kohn T."/>
            <person name="Peeters S.H."/>
            <person name="Heuer A."/>
            <person name="Rast P."/>
            <person name="Oberbeckmann S."/>
            <person name="Bunk B."/>
            <person name="Jeske O."/>
            <person name="Meyerdierks A."/>
            <person name="Storesund J.E."/>
            <person name="Kallscheuer N."/>
            <person name="Luecker S."/>
            <person name="Lage O.M."/>
            <person name="Pohl T."/>
            <person name="Merkel B.J."/>
            <person name="Hornburger P."/>
            <person name="Mueller R.-W."/>
            <person name="Bruemmer F."/>
            <person name="Labrenz M."/>
            <person name="Spormann A.M."/>
            <person name="Op den Camp H."/>
            <person name="Overmann J."/>
            <person name="Amann R."/>
            <person name="Jetten M.S.M."/>
            <person name="Mascher T."/>
            <person name="Medema M.H."/>
            <person name="Devos D.P."/>
            <person name="Kaster A.-K."/>
            <person name="Ovreas L."/>
            <person name="Rohde M."/>
            <person name="Galperin M.Y."/>
            <person name="Jogler C."/>
        </authorList>
    </citation>
    <scope>NUCLEOTIDE SEQUENCE [LARGE SCALE GENOMIC DNA]</scope>
    <source>
        <strain evidence="2 3">Mal4</strain>
    </source>
</reference>
<dbReference type="Proteomes" id="UP000320496">
    <property type="component" value="Chromosome"/>
</dbReference>
<organism evidence="2 3">
    <name type="scientific">Maioricimonas rarisocia</name>
    <dbReference type="NCBI Taxonomy" id="2528026"/>
    <lineage>
        <taxon>Bacteria</taxon>
        <taxon>Pseudomonadati</taxon>
        <taxon>Planctomycetota</taxon>
        <taxon>Planctomycetia</taxon>
        <taxon>Planctomycetales</taxon>
        <taxon>Planctomycetaceae</taxon>
        <taxon>Maioricimonas</taxon>
    </lineage>
</organism>
<dbReference type="EMBL" id="CP036275">
    <property type="protein sequence ID" value="QDU37751.1"/>
    <property type="molecule type" value="Genomic_DNA"/>
</dbReference>
<sequence precursor="true">MIQRACRWWHNQRSLNTAGRLSVAVLALLLVTTPVCAQSSESIPPDETEEFDPLADLKPVLVVNVGSADRVLSTIDFVLNSVDRPELYAALLGEPLSFFENLDWMHRDQPFGMMMFVKPALPPQPTPVFFVPVKDVRKLVALMSKGPLTAKKRGEAEGYYEFTGRRQSIYMSVANGYAYLSPDEELADLEHADPLEANATLTSRYDAALSIQLDNFPPIIREVFINYLRASAESELQQRDEESEAAYRIRRAYGISTLELLSQTLEHGERFVIGLDASAEKKSALLEMAIDARADSDFADYLDAVGTKPTRFGSLINDFQPLTASLSWAMDKRERTAATELVNGLELALAGQLPTEAGEGGSINRLCSVLRETVDEGHFDFCTQFVMDETGQFVLLGALRTKPSEDLSLPLRQVLTAVSSTTDIEADIEIDAAKYERTAIHRITPSDARDDDRRLYGRAPDILCAATPGIFWFAVGGDGAQTAMEFAMDLVAEAETAPVESRTPPFQMIFRVSPWLQLPPPPDNPPQVREIAGEAFDDRNDSLRIEVRPTETGLRLRAEFAEGFIRLIGTAIARRYDESQL</sequence>
<evidence type="ECO:0000313" key="2">
    <source>
        <dbReference type="EMBL" id="QDU37751.1"/>
    </source>
</evidence>
<protein>
    <submittedName>
        <fullName evidence="2">Uncharacterized protein</fullName>
    </submittedName>
</protein>
<evidence type="ECO:0000313" key="3">
    <source>
        <dbReference type="Proteomes" id="UP000320496"/>
    </source>
</evidence>
<gene>
    <name evidence="2" type="ORF">Mal4_20680</name>
</gene>
<proteinExistence type="predicted"/>
<keyword evidence="1" id="KW-0732">Signal</keyword>